<gene>
    <name evidence="9" type="ORF">Dfulv_32505</name>
</gene>
<keyword evidence="4" id="KW-1003">Cell membrane</keyword>
<reference evidence="9" key="2">
    <citation type="submission" date="2022-09" db="EMBL/GenBank/DDBJ databases">
        <title>Biosynthetic gene clusters of Dactylosporangioum fulvum.</title>
        <authorList>
            <person name="Caradec T."/>
        </authorList>
    </citation>
    <scope>NUCLEOTIDE SEQUENCE</scope>
    <source>
        <strain evidence="9">NRRL B-16292</strain>
    </source>
</reference>
<dbReference type="InterPro" id="IPR003439">
    <property type="entry name" value="ABC_transporter-like_ATP-bd"/>
</dbReference>
<dbReference type="RefSeq" id="WP_259857625.1">
    <property type="nucleotide sequence ID" value="NZ_BAAAST010000001.1"/>
</dbReference>
<protein>
    <submittedName>
        <fullName evidence="9">ABC transporter ATP-binding protein</fullName>
    </submittedName>
</protein>
<evidence type="ECO:0000256" key="6">
    <source>
        <dbReference type="ARBA" id="ARBA00022840"/>
    </source>
</evidence>
<proteinExistence type="inferred from homology"/>
<evidence type="ECO:0000256" key="2">
    <source>
        <dbReference type="ARBA" id="ARBA00005417"/>
    </source>
</evidence>
<dbReference type="Gene3D" id="3.40.50.300">
    <property type="entry name" value="P-loop containing nucleotide triphosphate hydrolases"/>
    <property type="match status" value="2"/>
</dbReference>
<dbReference type="InterPro" id="IPR017871">
    <property type="entry name" value="ABC_transporter-like_CS"/>
</dbReference>
<dbReference type="GO" id="GO:0005524">
    <property type="term" value="F:ATP binding"/>
    <property type="evidence" value="ECO:0007669"/>
    <property type="project" value="UniProtKB-KW"/>
</dbReference>
<evidence type="ECO:0000313" key="9">
    <source>
        <dbReference type="EMBL" id="UWP79867.1"/>
    </source>
</evidence>
<dbReference type="PROSITE" id="PS50893">
    <property type="entry name" value="ABC_TRANSPORTER_2"/>
    <property type="match status" value="2"/>
</dbReference>
<keyword evidence="7" id="KW-0472">Membrane</keyword>
<evidence type="ECO:0000256" key="5">
    <source>
        <dbReference type="ARBA" id="ARBA00022741"/>
    </source>
</evidence>
<dbReference type="PANTHER" id="PTHR43297:SF2">
    <property type="entry name" value="DIPEPTIDE TRANSPORT ATP-BINDING PROTEIN DPPD"/>
    <property type="match status" value="1"/>
</dbReference>
<dbReference type="CDD" id="cd03257">
    <property type="entry name" value="ABC_NikE_OppD_transporters"/>
    <property type="match status" value="2"/>
</dbReference>
<comment type="subcellular location">
    <subcellularLocation>
        <location evidence="1">Cell membrane</location>
        <topology evidence="1">Peripheral membrane protein</topology>
    </subcellularLocation>
</comment>
<organism evidence="9 10">
    <name type="scientific">Dactylosporangium fulvum</name>
    <dbReference type="NCBI Taxonomy" id="53359"/>
    <lineage>
        <taxon>Bacteria</taxon>
        <taxon>Bacillati</taxon>
        <taxon>Actinomycetota</taxon>
        <taxon>Actinomycetes</taxon>
        <taxon>Micromonosporales</taxon>
        <taxon>Micromonosporaceae</taxon>
        <taxon>Dactylosporangium</taxon>
    </lineage>
</organism>
<dbReference type="NCBIfam" id="NF007739">
    <property type="entry name" value="PRK10419.1"/>
    <property type="match status" value="2"/>
</dbReference>
<reference evidence="9" key="1">
    <citation type="submission" date="2021-04" db="EMBL/GenBank/DDBJ databases">
        <authorList>
            <person name="Hartkoorn R.C."/>
            <person name="Beaudoing E."/>
            <person name="Hot D."/>
        </authorList>
    </citation>
    <scope>NUCLEOTIDE SEQUENCE</scope>
    <source>
        <strain evidence="9">NRRL B-16292</strain>
    </source>
</reference>
<dbReference type="Proteomes" id="UP001059617">
    <property type="component" value="Chromosome"/>
</dbReference>
<keyword evidence="5" id="KW-0547">Nucleotide-binding</keyword>
<dbReference type="InterPro" id="IPR027417">
    <property type="entry name" value="P-loop_NTPase"/>
</dbReference>
<evidence type="ECO:0000256" key="1">
    <source>
        <dbReference type="ARBA" id="ARBA00004202"/>
    </source>
</evidence>
<evidence type="ECO:0000259" key="8">
    <source>
        <dbReference type="PROSITE" id="PS50893"/>
    </source>
</evidence>
<evidence type="ECO:0000256" key="4">
    <source>
        <dbReference type="ARBA" id="ARBA00022475"/>
    </source>
</evidence>
<evidence type="ECO:0000313" key="10">
    <source>
        <dbReference type="Proteomes" id="UP001059617"/>
    </source>
</evidence>
<comment type="similarity">
    <text evidence="2">Belongs to the ABC transporter superfamily.</text>
</comment>
<dbReference type="InterPro" id="IPR050388">
    <property type="entry name" value="ABC_Ni/Peptide_Import"/>
</dbReference>
<evidence type="ECO:0000256" key="7">
    <source>
        <dbReference type="ARBA" id="ARBA00023136"/>
    </source>
</evidence>
<keyword evidence="6 9" id="KW-0067">ATP-binding</keyword>
<dbReference type="NCBIfam" id="NF008453">
    <property type="entry name" value="PRK11308.1"/>
    <property type="match status" value="2"/>
</dbReference>
<dbReference type="EMBL" id="CP073720">
    <property type="protein sequence ID" value="UWP79867.1"/>
    <property type="molecule type" value="Genomic_DNA"/>
</dbReference>
<feature type="domain" description="ABC transporter" evidence="8">
    <location>
        <begin position="302"/>
        <end position="553"/>
    </location>
</feature>
<dbReference type="Pfam" id="PF00005">
    <property type="entry name" value="ABC_tran"/>
    <property type="match status" value="2"/>
</dbReference>
<sequence length="575" mass="61583">MTAVLTVDGLHVDFQLPGAVVHAVRGVDLEVGPGEVLALVGESGSGKSVTAAGILGLLPRNARVTAGSIRFQGTELVGLGERQLNVFRGAGIGMIFQDPVTSLDPSFTIGSQLGDTARLHLRVSRNEALEVSRTWLDRVGIGDPDRVLRSYPHELSGGMRQRVMIALAGLSGPKLLIADEPTTALDATVQKQILDLLLGLAGEAGTAVLLITHDFGVVSHTSTRVAVMREGTIVEIGQTGQVLGAPSHPYTRTLIDSVPEIGQRHLQDGHQRRLLGAPPATARVRLSERTEAPRPPTDRPILELHGVTKEFSIGGLGTGRHRSTVRAVSEVSLSVRRGEIFGLIGESGSGKSTLARLSGALLPLTAGSVTFDGTDVGTAGKQGLRDLRRRFQYVFQDAATALNPRIRVGDQIARPLLRLGKATGRREATELTHRALELVGLNAGYADRYPREFSGGQRQRVGIARAIALEPDLLILDEPTSALDVSTQAAIINLLLDLKDELDLTYLFIGHNLAIIDFVCDRIGVMRQGSLVETFPAGELFSTDRQPATRALLDAVLPVRARRREDLLAPSTIKD</sequence>
<evidence type="ECO:0000256" key="3">
    <source>
        <dbReference type="ARBA" id="ARBA00022448"/>
    </source>
</evidence>
<feature type="domain" description="ABC transporter" evidence="8">
    <location>
        <begin position="5"/>
        <end position="255"/>
    </location>
</feature>
<dbReference type="PROSITE" id="PS00211">
    <property type="entry name" value="ABC_TRANSPORTER_1"/>
    <property type="match status" value="1"/>
</dbReference>
<dbReference type="PANTHER" id="PTHR43297">
    <property type="entry name" value="OLIGOPEPTIDE TRANSPORT ATP-BINDING PROTEIN APPD"/>
    <property type="match status" value="1"/>
</dbReference>
<dbReference type="InterPro" id="IPR013563">
    <property type="entry name" value="Oligopep_ABC_C"/>
</dbReference>
<dbReference type="Pfam" id="PF08352">
    <property type="entry name" value="oligo_HPY"/>
    <property type="match status" value="1"/>
</dbReference>
<keyword evidence="3" id="KW-0813">Transport</keyword>
<dbReference type="SUPFAM" id="SSF52540">
    <property type="entry name" value="P-loop containing nucleoside triphosphate hydrolases"/>
    <property type="match status" value="2"/>
</dbReference>
<dbReference type="InterPro" id="IPR003593">
    <property type="entry name" value="AAA+_ATPase"/>
</dbReference>
<keyword evidence="10" id="KW-1185">Reference proteome</keyword>
<name>A0ABY5VQ21_9ACTN</name>
<dbReference type="SMART" id="SM00382">
    <property type="entry name" value="AAA"/>
    <property type="match status" value="2"/>
</dbReference>
<accession>A0ABY5VQ21</accession>